<keyword evidence="4" id="KW-0963">Cytoplasm</keyword>
<dbReference type="Pfam" id="PF10602">
    <property type="entry name" value="RPN7"/>
    <property type="match status" value="1"/>
</dbReference>
<dbReference type="AlphaFoldDB" id="A0A1Y1XFT2"/>
<sequence>MQGDLYYKCGNIKEAQKYYNKNKDFSNTSQHIIETYLDLIKTYFEQGDDLNVKTYISKIENKTSELKKNVQLRNTVKCYSGLCYVRQRNYKAAARIFTEMNIDLNDLNPEIIAPNDVAIYGGLCALLSFNREDLKTKVIDNTKFKSYLELEPQIFDLINTFYNSKYITMIEILDNIKPNLLLDINLKPSVVEIYKIINEKALIQYFSPFQTVDMNKMAKSFNMTVPELQEKLVKLIESNNIKARIDSHNKILYAKRADQRNNLFRKTLKLGKENKQIIEDLLLRMKMEEKNLIINKKNEKSKEPGYIPVNHPSNVYEGNIF</sequence>
<accession>A0A1Y1XFT2</accession>
<evidence type="ECO:0000256" key="5">
    <source>
        <dbReference type="ARBA" id="ARBA00022790"/>
    </source>
</evidence>
<dbReference type="OrthoDB" id="422427at2759"/>
<dbReference type="STRING" id="1754192.A0A1Y1XFT2"/>
<keyword evidence="5" id="KW-0736">Signalosome</keyword>
<comment type="subcellular location">
    <subcellularLocation>
        <location evidence="2">Cytoplasm</location>
    </subcellularLocation>
    <subcellularLocation>
        <location evidence="1">Nucleus</location>
    </subcellularLocation>
</comment>
<evidence type="ECO:0000259" key="7">
    <source>
        <dbReference type="PROSITE" id="PS50250"/>
    </source>
</evidence>
<gene>
    <name evidence="8" type="ORF">BCR32DRAFT_242471</name>
</gene>
<dbReference type="InterPro" id="IPR036390">
    <property type="entry name" value="WH_DNA-bd_sf"/>
</dbReference>
<protein>
    <submittedName>
        <fullName evidence="8">PCI-domain-containing protein</fullName>
    </submittedName>
</protein>
<comment type="similarity">
    <text evidence="3">Belongs to the CSN1 family.</text>
</comment>
<dbReference type="GO" id="GO:0008180">
    <property type="term" value="C:COP9 signalosome"/>
    <property type="evidence" value="ECO:0007669"/>
    <property type="project" value="UniProtKB-KW"/>
</dbReference>
<dbReference type="PANTHER" id="PTHR14145:SF2">
    <property type="entry name" value="COP9 SIGNALOSOME COMPLEX SUBUNIT 1"/>
    <property type="match status" value="1"/>
</dbReference>
<evidence type="ECO:0000313" key="8">
    <source>
        <dbReference type="EMBL" id="ORX84619.1"/>
    </source>
</evidence>
<dbReference type="PROSITE" id="PS50250">
    <property type="entry name" value="PCI"/>
    <property type="match status" value="1"/>
</dbReference>
<dbReference type="InterPro" id="IPR019585">
    <property type="entry name" value="Rpn7/CSN1"/>
</dbReference>
<keyword evidence="6" id="KW-0539">Nucleus</keyword>
<name>A0A1Y1XFT2_9FUNG</name>
<reference evidence="8 9" key="1">
    <citation type="submission" date="2016-08" db="EMBL/GenBank/DDBJ databases">
        <title>A Parts List for Fungal Cellulosomes Revealed by Comparative Genomics.</title>
        <authorList>
            <consortium name="DOE Joint Genome Institute"/>
            <person name="Haitjema C.H."/>
            <person name="Gilmore S.P."/>
            <person name="Henske J.K."/>
            <person name="Solomon K.V."/>
            <person name="De Groot R."/>
            <person name="Kuo A."/>
            <person name="Mondo S.J."/>
            <person name="Salamov A.A."/>
            <person name="Labutti K."/>
            <person name="Zhao Z."/>
            <person name="Chiniquy J."/>
            <person name="Barry K."/>
            <person name="Brewer H.M."/>
            <person name="Purvine S.O."/>
            <person name="Wright A.T."/>
            <person name="Boxma B."/>
            <person name="Van Alen T."/>
            <person name="Hackstein J.H."/>
            <person name="Baker S.E."/>
            <person name="Grigoriev I.V."/>
            <person name="O'Malley M.A."/>
        </authorList>
    </citation>
    <scope>NUCLEOTIDE SEQUENCE [LARGE SCALE GENOMIC DNA]</scope>
    <source>
        <strain evidence="8 9">S4</strain>
    </source>
</reference>
<evidence type="ECO:0000256" key="1">
    <source>
        <dbReference type="ARBA" id="ARBA00004123"/>
    </source>
</evidence>
<dbReference type="Proteomes" id="UP000193944">
    <property type="component" value="Unassembled WGS sequence"/>
</dbReference>
<keyword evidence="9" id="KW-1185">Reference proteome</keyword>
<evidence type="ECO:0000313" key="9">
    <source>
        <dbReference type="Proteomes" id="UP000193944"/>
    </source>
</evidence>
<dbReference type="PANTHER" id="PTHR14145">
    <property type="entry name" value="26S PROTESOME SUBUNIT 6"/>
    <property type="match status" value="1"/>
</dbReference>
<evidence type="ECO:0000256" key="6">
    <source>
        <dbReference type="ARBA" id="ARBA00023242"/>
    </source>
</evidence>
<dbReference type="Pfam" id="PF01399">
    <property type="entry name" value="PCI"/>
    <property type="match status" value="1"/>
</dbReference>
<dbReference type="Gene3D" id="1.25.40.570">
    <property type="match status" value="1"/>
</dbReference>
<dbReference type="InterPro" id="IPR000717">
    <property type="entry name" value="PCI_dom"/>
</dbReference>
<reference evidence="8 9" key="2">
    <citation type="submission" date="2016-08" db="EMBL/GenBank/DDBJ databases">
        <title>Pervasive Adenine N6-methylation of Active Genes in Fungi.</title>
        <authorList>
            <consortium name="DOE Joint Genome Institute"/>
            <person name="Mondo S.J."/>
            <person name="Dannebaum R.O."/>
            <person name="Kuo R.C."/>
            <person name="Labutti K."/>
            <person name="Haridas S."/>
            <person name="Kuo A."/>
            <person name="Salamov A."/>
            <person name="Ahrendt S.R."/>
            <person name="Lipzen A."/>
            <person name="Sullivan W."/>
            <person name="Andreopoulos W.B."/>
            <person name="Clum A."/>
            <person name="Lindquist E."/>
            <person name="Daum C."/>
            <person name="Ramamoorthy G.K."/>
            <person name="Gryganskyi A."/>
            <person name="Culley D."/>
            <person name="Magnuson J.K."/>
            <person name="James T.Y."/>
            <person name="O'Malley M.A."/>
            <person name="Stajich J.E."/>
            <person name="Spatafora J.W."/>
            <person name="Visel A."/>
            <person name="Grigoriev I.V."/>
        </authorList>
    </citation>
    <scope>NUCLEOTIDE SEQUENCE [LARGE SCALE GENOMIC DNA]</scope>
    <source>
        <strain evidence="8 9">S4</strain>
    </source>
</reference>
<dbReference type="EMBL" id="MCFG01000049">
    <property type="protein sequence ID" value="ORX84619.1"/>
    <property type="molecule type" value="Genomic_DNA"/>
</dbReference>
<proteinExistence type="inferred from homology"/>
<organism evidence="8 9">
    <name type="scientific">Anaeromyces robustus</name>
    <dbReference type="NCBI Taxonomy" id="1754192"/>
    <lineage>
        <taxon>Eukaryota</taxon>
        <taxon>Fungi</taxon>
        <taxon>Fungi incertae sedis</taxon>
        <taxon>Chytridiomycota</taxon>
        <taxon>Chytridiomycota incertae sedis</taxon>
        <taxon>Neocallimastigomycetes</taxon>
        <taxon>Neocallimastigales</taxon>
        <taxon>Neocallimastigaceae</taxon>
        <taxon>Anaeromyces</taxon>
    </lineage>
</organism>
<dbReference type="SMART" id="SM00088">
    <property type="entry name" value="PINT"/>
    <property type="match status" value="1"/>
</dbReference>
<comment type="caution">
    <text evidence="8">The sequence shown here is derived from an EMBL/GenBank/DDBJ whole genome shotgun (WGS) entry which is preliminary data.</text>
</comment>
<evidence type="ECO:0000256" key="3">
    <source>
        <dbReference type="ARBA" id="ARBA00008793"/>
    </source>
</evidence>
<dbReference type="InterPro" id="IPR045135">
    <property type="entry name" value="Rpn7_N"/>
</dbReference>
<evidence type="ECO:0000256" key="4">
    <source>
        <dbReference type="ARBA" id="ARBA00022490"/>
    </source>
</evidence>
<dbReference type="SUPFAM" id="SSF46785">
    <property type="entry name" value="Winged helix' DNA-binding domain"/>
    <property type="match status" value="1"/>
</dbReference>
<feature type="domain" description="PCI" evidence="7">
    <location>
        <begin position="88"/>
        <end position="259"/>
    </location>
</feature>
<dbReference type="GO" id="GO:0005737">
    <property type="term" value="C:cytoplasm"/>
    <property type="evidence" value="ECO:0007669"/>
    <property type="project" value="UniProtKB-SubCell"/>
</dbReference>
<evidence type="ECO:0000256" key="2">
    <source>
        <dbReference type="ARBA" id="ARBA00004496"/>
    </source>
</evidence>